<protein>
    <submittedName>
        <fullName evidence="1">Uncharacterized protein</fullName>
    </submittedName>
</protein>
<dbReference type="AlphaFoldDB" id="A0A8J3K8V6"/>
<evidence type="ECO:0000313" key="1">
    <source>
        <dbReference type="EMBL" id="GIF90654.1"/>
    </source>
</evidence>
<comment type="caution">
    <text evidence="1">The sequence shown here is derived from an EMBL/GenBank/DDBJ whole genome shotgun (WGS) entry which is preliminary data.</text>
</comment>
<organism evidence="1 2">
    <name type="scientific">Catellatospora chokoriensis</name>
    <dbReference type="NCBI Taxonomy" id="310353"/>
    <lineage>
        <taxon>Bacteria</taxon>
        <taxon>Bacillati</taxon>
        <taxon>Actinomycetota</taxon>
        <taxon>Actinomycetes</taxon>
        <taxon>Micromonosporales</taxon>
        <taxon>Micromonosporaceae</taxon>
        <taxon>Catellatospora</taxon>
    </lineage>
</organism>
<accession>A0A8J3K8V6</accession>
<reference evidence="1 2" key="1">
    <citation type="submission" date="2021-01" db="EMBL/GenBank/DDBJ databases">
        <title>Whole genome shotgun sequence of Catellatospora chokoriensis NBRC 107358.</title>
        <authorList>
            <person name="Komaki H."/>
            <person name="Tamura T."/>
        </authorList>
    </citation>
    <scope>NUCLEOTIDE SEQUENCE [LARGE SCALE GENOMIC DNA]</scope>
    <source>
        <strain evidence="1 2">NBRC 107358</strain>
    </source>
</reference>
<dbReference type="RefSeq" id="WP_191843120.1">
    <property type="nucleotide sequence ID" value="NZ_BAAALB010000031.1"/>
</dbReference>
<proteinExistence type="predicted"/>
<gene>
    <name evidence="1" type="ORF">Cch02nite_40980</name>
</gene>
<dbReference type="Proteomes" id="UP000619293">
    <property type="component" value="Unassembled WGS sequence"/>
</dbReference>
<dbReference type="EMBL" id="BONG01000025">
    <property type="protein sequence ID" value="GIF90654.1"/>
    <property type="molecule type" value="Genomic_DNA"/>
</dbReference>
<sequence>MTYRPDRDLHLTFAPKRGYWNFVLYLEQGWPMSALHASQRLTGSRSVYASEWLARLVRTEPTPMHVMLAGPGDGGKLWDPCVYEDPNSRSAVGEDGCVCWRTSVDPVTMLPVVAEHTLMGGGEPEQWEHFTYTLLELPEGERLDTLIIDNPALQCWVRTTAGSLHFMPEAMGRGYGWGYGGTGPAELASLIEQIVESNGMVVAPAGLRRPARDRIASWARDEERKAGVQEFSLHQLRTLCG</sequence>
<name>A0A8J3K8V6_9ACTN</name>
<evidence type="ECO:0000313" key="2">
    <source>
        <dbReference type="Proteomes" id="UP000619293"/>
    </source>
</evidence>
<keyword evidence="2" id="KW-1185">Reference proteome</keyword>